<keyword evidence="2 3" id="KW-0694">RNA-binding</keyword>
<dbReference type="STRING" id="597456.A0A0L7QXY8"/>
<dbReference type="Pfam" id="PF00076">
    <property type="entry name" value="RRM_1"/>
    <property type="match status" value="2"/>
</dbReference>
<dbReference type="PROSITE" id="PS50102">
    <property type="entry name" value="RRM"/>
    <property type="match status" value="2"/>
</dbReference>
<dbReference type="CDD" id="cd12328">
    <property type="entry name" value="RRM2_hnRNPA_like"/>
    <property type="match status" value="1"/>
</dbReference>
<dbReference type="OrthoDB" id="1875751at2759"/>
<feature type="compositionally biased region" description="Gly residues" evidence="4">
    <location>
        <begin position="368"/>
        <end position="431"/>
    </location>
</feature>
<protein>
    <submittedName>
        <fullName evidence="7">Heterogeneous nuclear ribonucleoprotein A1, A2/B1 like protein</fullName>
    </submittedName>
</protein>
<feature type="compositionally biased region" description="Polar residues" evidence="4">
    <location>
        <begin position="143"/>
        <end position="153"/>
    </location>
</feature>
<feature type="domain" description="RRM" evidence="5">
    <location>
        <begin position="283"/>
        <end position="360"/>
    </location>
</feature>
<feature type="compositionally biased region" description="Gly residues" evidence="4">
    <location>
        <begin position="438"/>
        <end position="453"/>
    </location>
</feature>
<feature type="region of interest" description="Disordered" evidence="4">
    <location>
        <begin position="129"/>
        <end position="164"/>
    </location>
</feature>
<dbReference type="GO" id="GO:0071013">
    <property type="term" value="C:catalytic step 2 spliceosome"/>
    <property type="evidence" value="ECO:0007669"/>
    <property type="project" value="TreeGrafter"/>
</dbReference>
<evidence type="ECO:0000259" key="6">
    <source>
        <dbReference type="PROSITE" id="PS51029"/>
    </source>
</evidence>
<feature type="domain" description="MADF" evidence="6">
    <location>
        <begin position="10"/>
        <end position="103"/>
    </location>
</feature>
<dbReference type="AlphaFoldDB" id="A0A0L7QXY8"/>
<name>A0A0L7QXY8_9HYME</name>
<dbReference type="SUPFAM" id="SSF54928">
    <property type="entry name" value="RNA-binding domain, RBD"/>
    <property type="match status" value="2"/>
</dbReference>
<dbReference type="GO" id="GO:0098687">
    <property type="term" value="C:chromosomal region"/>
    <property type="evidence" value="ECO:0007669"/>
    <property type="project" value="UniProtKB-ARBA"/>
</dbReference>
<feature type="compositionally biased region" description="Gly residues" evidence="4">
    <location>
        <begin position="462"/>
        <end position="474"/>
    </location>
</feature>
<dbReference type="GO" id="GO:0000398">
    <property type="term" value="P:mRNA splicing, via spliceosome"/>
    <property type="evidence" value="ECO:0007669"/>
    <property type="project" value="TreeGrafter"/>
</dbReference>
<dbReference type="InterPro" id="IPR012677">
    <property type="entry name" value="Nucleotide-bd_a/b_plait_sf"/>
</dbReference>
<dbReference type="InterPro" id="IPR035979">
    <property type="entry name" value="RBD_domain_sf"/>
</dbReference>
<dbReference type="SMART" id="SM00595">
    <property type="entry name" value="MADF"/>
    <property type="match status" value="1"/>
</dbReference>
<reference evidence="7 8" key="1">
    <citation type="submission" date="2015-07" db="EMBL/GenBank/DDBJ databases">
        <title>The genome of Habropoda laboriosa.</title>
        <authorList>
            <person name="Pan H."/>
            <person name="Kapheim K."/>
        </authorList>
    </citation>
    <scope>NUCLEOTIDE SEQUENCE [LARGE SCALE GENOMIC DNA]</scope>
    <source>
        <strain evidence="7">0110345459</strain>
    </source>
</reference>
<dbReference type="InterPro" id="IPR006578">
    <property type="entry name" value="MADF-dom"/>
</dbReference>
<keyword evidence="7" id="KW-0687">Ribonucleoprotein</keyword>
<dbReference type="GO" id="GO:0003730">
    <property type="term" value="F:mRNA 3'-UTR binding"/>
    <property type="evidence" value="ECO:0007669"/>
    <property type="project" value="TreeGrafter"/>
</dbReference>
<organism evidence="7 8">
    <name type="scientific">Habropoda laboriosa</name>
    <dbReference type="NCBI Taxonomy" id="597456"/>
    <lineage>
        <taxon>Eukaryota</taxon>
        <taxon>Metazoa</taxon>
        <taxon>Ecdysozoa</taxon>
        <taxon>Arthropoda</taxon>
        <taxon>Hexapoda</taxon>
        <taxon>Insecta</taxon>
        <taxon>Pterygota</taxon>
        <taxon>Neoptera</taxon>
        <taxon>Endopterygota</taxon>
        <taxon>Hymenoptera</taxon>
        <taxon>Apocrita</taxon>
        <taxon>Aculeata</taxon>
        <taxon>Apoidea</taxon>
        <taxon>Anthophila</taxon>
        <taxon>Apidae</taxon>
        <taxon>Habropoda</taxon>
    </lineage>
</organism>
<dbReference type="PANTHER" id="PTHR48026:SF14">
    <property type="entry name" value="HETEROGENEOUS NUCLEAR RIBONUCLEOPROTEIN A1"/>
    <property type="match status" value="1"/>
</dbReference>
<evidence type="ECO:0000259" key="5">
    <source>
        <dbReference type="PROSITE" id="PS50102"/>
    </source>
</evidence>
<dbReference type="PROSITE" id="PS51029">
    <property type="entry name" value="MADF"/>
    <property type="match status" value="1"/>
</dbReference>
<keyword evidence="8" id="KW-1185">Reference proteome</keyword>
<gene>
    <name evidence="7" type="ORF">WH47_03699</name>
</gene>
<feature type="region of interest" description="Disordered" evidence="4">
    <location>
        <begin position="364"/>
        <end position="505"/>
    </location>
</feature>
<evidence type="ECO:0000256" key="1">
    <source>
        <dbReference type="ARBA" id="ARBA00022737"/>
    </source>
</evidence>
<feature type="domain" description="RRM" evidence="5">
    <location>
        <begin position="192"/>
        <end position="268"/>
    </location>
</feature>
<evidence type="ECO:0000313" key="8">
    <source>
        <dbReference type="Proteomes" id="UP000053825"/>
    </source>
</evidence>
<dbReference type="InterPro" id="IPR000504">
    <property type="entry name" value="RRM_dom"/>
</dbReference>
<evidence type="ECO:0000256" key="4">
    <source>
        <dbReference type="SAM" id="MobiDB-lite"/>
    </source>
</evidence>
<sequence>MELNKEETIKLIEVYRKWVLIWDPKHPDHYNKVRKEDAWEEIGREIGKSPEQCKKKMEYLLAALRREKMKMKKSTGTRNGAHQVYKSSWFAFNSMRFLWDKNKPRPTLNITTESEEMEKLEEVVMGGGERISSLATPEKEYTSGPSTSTQYPEQPSPKVKKLKTSKNQRLNKAFEILVASANQCTDESYHFGNFVASKLHYRTTDDSLKKHFEKWGEIVDVVVMKDPKTKRSRGFGFITYSRAHMVDDAQNARPHKVDGRVVEPKRAVPRQEIGRPEAGATVKKLFVGGLKDDHEEEDLRQYFQSYGSINSISIVTDKETGKKRGFGFVEFDDYDPVDKICLQRNHQIRGKHVDVKKALSKAEMASASGGGGGSGGGGSRGGQNVGRGPRGGNQGGGNWGGRGSGGGGDWNNGGNQGGYGGGNQGGWGGNGPWENQNQGGGWGGQGGQGGYNSGGNWSNDNFGGGYQQGYGGGPVRNNFNSGGRPAPYGINMGPSGRQSGDSRWLPPFGGQGCFCPSQKPTRLLRALSNYS</sequence>
<accession>A0A0L7QXY8</accession>
<keyword evidence="1" id="KW-0677">Repeat</keyword>
<evidence type="ECO:0000256" key="3">
    <source>
        <dbReference type="PROSITE-ProRule" id="PRU00176"/>
    </source>
</evidence>
<dbReference type="Gene3D" id="3.30.70.330">
    <property type="match status" value="2"/>
</dbReference>
<dbReference type="CDD" id="cd12578">
    <property type="entry name" value="RRM1_hnRNPA_like"/>
    <property type="match status" value="1"/>
</dbReference>
<dbReference type="PANTHER" id="PTHR48026">
    <property type="entry name" value="HOMOLOGOUS TO DROSOPHILA SQD (SQUID) PROTEIN"/>
    <property type="match status" value="1"/>
</dbReference>
<dbReference type="EMBL" id="KQ414698">
    <property type="protein sequence ID" value="KOC63477.1"/>
    <property type="molecule type" value="Genomic_DNA"/>
</dbReference>
<evidence type="ECO:0000256" key="2">
    <source>
        <dbReference type="ARBA" id="ARBA00022884"/>
    </source>
</evidence>
<dbReference type="FunFam" id="3.30.70.330:FF:000040">
    <property type="entry name" value="Heterogeneous nuclear ribonucleoprotein A2/B1"/>
    <property type="match status" value="1"/>
</dbReference>
<proteinExistence type="predicted"/>
<evidence type="ECO:0000313" key="7">
    <source>
        <dbReference type="EMBL" id="KOC63477.1"/>
    </source>
</evidence>
<dbReference type="Pfam" id="PF10545">
    <property type="entry name" value="MADF_DNA_bdg"/>
    <property type="match status" value="1"/>
</dbReference>
<dbReference type="SMART" id="SM00360">
    <property type="entry name" value="RRM"/>
    <property type="match status" value="2"/>
</dbReference>
<dbReference type="Proteomes" id="UP000053825">
    <property type="component" value="Unassembled WGS sequence"/>
</dbReference>